<feature type="domain" description="BTB" evidence="2">
    <location>
        <begin position="112"/>
        <end position="181"/>
    </location>
</feature>
<dbReference type="OrthoDB" id="10250130at2759"/>
<dbReference type="InterPro" id="IPR000210">
    <property type="entry name" value="BTB/POZ_dom"/>
</dbReference>
<feature type="compositionally biased region" description="Low complexity" evidence="1">
    <location>
        <begin position="16"/>
        <end position="25"/>
    </location>
</feature>
<dbReference type="PROSITE" id="PS50097">
    <property type="entry name" value="BTB"/>
    <property type="match status" value="1"/>
</dbReference>
<dbReference type="SUPFAM" id="SSF54695">
    <property type="entry name" value="POZ domain"/>
    <property type="match status" value="1"/>
</dbReference>
<comment type="caution">
    <text evidence="3">The sequence shown here is derived from an EMBL/GenBank/DDBJ whole genome shotgun (WGS) entry which is preliminary data.</text>
</comment>
<dbReference type="Pfam" id="PF00651">
    <property type="entry name" value="BTB"/>
    <property type="match status" value="1"/>
</dbReference>
<dbReference type="Gene3D" id="3.30.710.10">
    <property type="entry name" value="Potassium Channel Kv1.1, Chain A"/>
    <property type="match status" value="1"/>
</dbReference>
<gene>
    <name evidence="3" type="ORF">LY90DRAFT_629553</name>
</gene>
<evidence type="ECO:0000313" key="4">
    <source>
        <dbReference type="Proteomes" id="UP000193920"/>
    </source>
</evidence>
<evidence type="ECO:0000313" key="3">
    <source>
        <dbReference type="EMBL" id="ORY25892.1"/>
    </source>
</evidence>
<reference evidence="3 4" key="1">
    <citation type="submission" date="2016-08" db="EMBL/GenBank/DDBJ databases">
        <title>A Parts List for Fungal Cellulosomes Revealed by Comparative Genomics.</title>
        <authorList>
            <consortium name="DOE Joint Genome Institute"/>
            <person name="Haitjema C.H."/>
            <person name="Gilmore S.P."/>
            <person name="Henske J.K."/>
            <person name="Solomon K.V."/>
            <person name="De Groot R."/>
            <person name="Kuo A."/>
            <person name="Mondo S.J."/>
            <person name="Salamov A.A."/>
            <person name="Labutti K."/>
            <person name="Zhao Z."/>
            <person name="Chiniquy J."/>
            <person name="Barry K."/>
            <person name="Brewer H.M."/>
            <person name="Purvine S.O."/>
            <person name="Wright A.T."/>
            <person name="Boxma B."/>
            <person name="Van Alen T."/>
            <person name="Hackstein J.H."/>
            <person name="Baker S.E."/>
            <person name="Grigoriev I.V."/>
            <person name="O'Malley M.A."/>
        </authorList>
    </citation>
    <scope>NUCLEOTIDE SEQUENCE [LARGE SCALE GENOMIC DNA]</scope>
    <source>
        <strain evidence="3 4">G1</strain>
    </source>
</reference>
<accession>A0A1Y2ATL8</accession>
<keyword evidence="4" id="KW-1185">Reference proteome</keyword>
<name>A0A1Y2ATL8_9FUNG</name>
<dbReference type="EMBL" id="MCOG01000207">
    <property type="protein sequence ID" value="ORY25892.1"/>
    <property type="molecule type" value="Genomic_DNA"/>
</dbReference>
<evidence type="ECO:0000256" key="1">
    <source>
        <dbReference type="SAM" id="MobiDB-lite"/>
    </source>
</evidence>
<dbReference type="Proteomes" id="UP000193920">
    <property type="component" value="Unassembled WGS sequence"/>
</dbReference>
<proteinExistence type="predicted"/>
<protein>
    <recommendedName>
        <fullName evidence="2">BTB domain-containing protein</fullName>
    </recommendedName>
</protein>
<dbReference type="AlphaFoldDB" id="A0A1Y2ATL8"/>
<sequence>MSMKSYVQLPSPPSSPSTASNSSFPFTEERNEFMEIIGEDKKSNSNNNNNNNNDIGTPEEIHIEIDREDILRNKFIDIMEEGIQIKDKMISYDYFIQNLHRVGGKIINKKTKDAILLRVYEIGNDNFQEFWVHPMYLSLQSFQFFKLFDEGNCNNENGIIEIEVPSLETFPLILYWLYTGNQDKVLEIGKLDETLCNGIMDNILYLDINIPTF</sequence>
<dbReference type="CDD" id="cd18186">
    <property type="entry name" value="BTB_POZ_ZBTB_KLHL-like"/>
    <property type="match status" value="1"/>
</dbReference>
<evidence type="ECO:0000259" key="2">
    <source>
        <dbReference type="PROSITE" id="PS50097"/>
    </source>
</evidence>
<dbReference type="InterPro" id="IPR011333">
    <property type="entry name" value="SKP1/BTB/POZ_sf"/>
</dbReference>
<feature type="region of interest" description="Disordered" evidence="1">
    <location>
        <begin position="1"/>
        <end position="25"/>
    </location>
</feature>
<organism evidence="3 4">
    <name type="scientific">Neocallimastix californiae</name>
    <dbReference type="NCBI Taxonomy" id="1754190"/>
    <lineage>
        <taxon>Eukaryota</taxon>
        <taxon>Fungi</taxon>
        <taxon>Fungi incertae sedis</taxon>
        <taxon>Chytridiomycota</taxon>
        <taxon>Chytridiomycota incertae sedis</taxon>
        <taxon>Neocallimastigomycetes</taxon>
        <taxon>Neocallimastigales</taxon>
        <taxon>Neocallimastigaceae</taxon>
        <taxon>Neocallimastix</taxon>
    </lineage>
</organism>